<keyword evidence="5 8" id="KW-1015">Disulfide bond</keyword>
<dbReference type="Gene3D" id="2.40.70.10">
    <property type="entry name" value="Acid Proteases"/>
    <property type="match status" value="2"/>
</dbReference>
<dbReference type="PROSITE" id="PS00141">
    <property type="entry name" value="ASP_PROTEASE"/>
    <property type="match status" value="2"/>
</dbReference>
<gene>
    <name evidence="13" type="primary">LOC4816769</name>
</gene>
<dbReference type="Proteomes" id="UP000001819">
    <property type="component" value="Chromosome 4"/>
</dbReference>
<dbReference type="InParanoid" id="A0A6I8UIN6"/>
<dbReference type="SUPFAM" id="SSF50630">
    <property type="entry name" value="Acid proteases"/>
    <property type="match status" value="1"/>
</dbReference>
<evidence type="ECO:0000256" key="2">
    <source>
        <dbReference type="ARBA" id="ARBA00022670"/>
    </source>
</evidence>
<organism evidence="12 13">
    <name type="scientific">Drosophila pseudoobscura pseudoobscura</name>
    <name type="common">Fruit fly</name>
    <dbReference type="NCBI Taxonomy" id="46245"/>
    <lineage>
        <taxon>Eukaryota</taxon>
        <taxon>Metazoa</taxon>
        <taxon>Ecdysozoa</taxon>
        <taxon>Arthropoda</taxon>
        <taxon>Hexapoda</taxon>
        <taxon>Insecta</taxon>
        <taxon>Pterygota</taxon>
        <taxon>Neoptera</taxon>
        <taxon>Endopterygota</taxon>
        <taxon>Diptera</taxon>
        <taxon>Brachycera</taxon>
        <taxon>Muscomorpha</taxon>
        <taxon>Ephydroidea</taxon>
        <taxon>Drosophilidae</taxon>
        <taxon>Drosophila</taxon>
        <taxon>Sophophora</taxon>
    </lineage>
</organism>
<feature type="disulfide bond" evidence="8">
    <location>
        <begin position="102"/>
        <end position="109"/>
    </location>
</feature>
<evidence type="ECO:0000256" key="4">
    <source>
        <dbReference type="ARBA" id="ARBA00022801"/>
    </source>
</evidence>
<sequence length="387" mass="41471">MRRLIVFLVLIGVGRSTAKLNRVQLQTQSNFTKTHGNVKAEKTLLAAKYLVEATTSSESTETLQNTLNMEYYGLIGIGTPEQLFRVLFDTGSANLWVPSAKCPSTNVACQKHNQYHSEQSSTYVANGESFSIQYGTGSLTGFLSEDTVWVAGIEIQQQTFAEALNEPGSTFVSAPFAGIMGLAFKSIAVDGVTPPFDNMIAQGLLDEPVISFYLQRQGTAVQGGELILGGVDPSLYTGNLTYVPVSVAGYWQFKVNSVKSGGFLLCSGCQAIADTGTSLIVVPEAAYAKINSLLGATDNGEGEAFVKCADVSSLPKVNLNIGGTIFTLAPKDYVVKLTEAGQTRCMSSFTSMSGNTLWILGDVFIGKFYTVFDKGNNRIGFARVASY</sequence>
<dbReference type="GO" id="GO:0006508">
    <property type="term" value="P:proteolysis"/>
    <property type="evidence" value="ECO:0007669"/>
    <property type="project" value="UniProtKB-KW"/>
</dbReference>
<comment type="similarity">
    <text evidence="1 9">Belongs to the peptidase A1 family.</text>
</comment>
<evidence type="ECO:0000259" key="11">
    <source>
        <dbReference type="PROSITE" id="PS51767"/>
    </source>
</evidence>
<name>A0A6I8UIN6_DROPS</name>
<keyword evidence="10" id="KW-0732">Signal</keyword>
<dbReference type="FunCoup" id="A0A6I8UIN6">
    <property type="interactions" value="203"/>
</dbReference>
<dbReference type="Pfam" id="PF00026">
    <property type="entry name" value="Asp"/>
    <property type="match status" value="1"/>
</dbReference>
<dbReference type="GO" id="GO:0005764">
    <property type="term" value="C:lysosome"/>
    <property type="evidence" value="ECO:0007669"/>
    <property type="project" value="TreeGrafter"/>
</dbReference>
<reference evidence="13" key="1">
    <citation type="submission" date="2025-08" db="UniProtKB">
        <authorList>
            <consortium name="RefSeq"/>
        </authorList>
    </citation>
    <scope>IDENTIFICATION</scope>
    <source>
        <strain evidence="13">MV-25-SWS-2005</strain>
        <tissue evidence="13">Whole body</tissue>
    </source>
</reference>
<dbReference type="KEGG" id="dpo:4816769"/>
<keyword evidence="4 9" id="KW-0378">Hydrolase</keyword>
<dbReference type="RefSeq" id="XP_001356070.2">
    <property type="nucleotide sequence ID" value="XM_001356034.4"/>
</dbReference>
<dbReference type="FunFam" id="2.40.70.10:FF:000002">
    <property type="entry name" value="Vacuolar aspartic proteinase"/>
    <property type="match status" value="1"/>
</dbReference>
<keyword evidence="12" id="KW-1185">Reference proteome</keyword>
<feature type="disulfide bond" evidence="8">
    <location>
        <begin position="266"/>
        <end position="269"/>
    </location>
</feature>
<dbReference type="FunFam" id="2.40.70.10:FF:000091">
    <property type="entry name" value="GG22202"/>
    <property type="match status" value="1"/>
</dbReference>
<dbReference type="InterPro" id="IPR001461">
    <property type="entry name" value="Aspartic_peptidase_A1"/>
</dbReference>
<feature type="active site" evidence="7">
    <location>
        <position position="89"/>
    </location>
</feature>
<dbReference type="PANTHER" id="PTHR47966">
    <property type="entry name" value="BETA-SITE APP-CLEAVING ENZYME, ISOFORM A-RELATED"/>
    <property type="match status" value="1"/>
</dbReference>
<dbReference type="GO" id="GO:0004190">
    <property type="term" value="F:aspartic-type endopeptidase activity"/>
    <property type="evidence" value="ECO:0007669"/>
    <property type="project" value="UniProtKB-KW"/>
</dbReference>
<feature type="signal peptide" evidence="10">
    <location>
        <begin position="1"/>
        <end position="18"/>
    </location>
</feature>
<feature type="chain" id="PRO_5026222696" evidence="10">
    <location>
        <begin position="19"/>
        <end position="387"/>
    </location>
</feature>
<evidence type="ECO:0000256" key="6">
    <source>
        <dbReference type="ARBA" id="ARBA00023180"/>
    </source>
</evidence>
<proteinExistence type="inferred from homology"/>
<dbReference type="PRINTS" id="PR00792">
    <property type="entry name" value="PEPSIN"/>
</dbReference>
<feature type="disulfide bond" evidence="8">
    <location>
        <begin position="308"/>
        <end position="345"/>
    </location>
</feature>
<dbReference type="InterPro" id="IPR021109">
    <property type="entry name" value="Peptidase_aspartic_dom_sf"/>
</dbReference>
<keyword evidence="3 9" id="KW-0064">Aspartyl protease</keyword>
<evidence type="ECO:0000256" key="5">
    <source>
        <dbReference type="ARBA" id="ARBA00023157"/>
    </source>
</evidence>
<evidence type="ECO:0000256" key="8">
    <source>
        <dbReference type="PIRSR" id="PIRSR601461-2"/>
    </source>
</evidence>
<dbReference type="InterPro" id="IPR001969">
    <property type="entry name" value="Aspartic_peptidase_AS"/>
</dbReference>
<keyword evidence="6" id="KW-0325">Glycoprotein</keyword>
<evidence type="ECO:0000256" key="3">
    <source>
        <dbReference type="ARBA" id="ARBA00022750"/>
    </source>
</evidence>
<dbReference type="PANTHER" id="PTHR47966:SF51">
    <property type="entry name" value="BETA-SITE APP-CLEAVING ENZYME, ISOFORM A-RELATED"/>
    <property type="match status" value="1"/>
</dbReference>
<evidence type="ECO:0000313" key="13">
    <source>
        <dbReference type="RefSeq" id="XP_001356070.2"/>
    </source>
</evidence>
<dbReference type="PROSITE" id="PS51767">
    <property type="entry name" value="PEPTIDASE_A1"/>
    <property type="match status" value="1"/>
</dbReference>
<evidence type="ECO:0000256" key="9">
    <source>
        <dbReference type="RuleBase" id="RU000454"/>
    </source>
</evidence>
<feature type="domain" description="Peptidase A1" evidence="11">
    <location>
        <begin position="71"/>
        <end position="382"/>
    </location>
</feature>
<dbReference type="InterPro" id="IPR033121">
    <property type="entry name" value="PEPTIDASE_A1"/>
</dbReference>
<feature type="active site" evidence="7">
    <location>
        <position position="274"/>
    </location>
</feature>
<accession>A0A6I8UIN6</accession>
<evidence type="ECO:0000256" key="1">
    <source>
        <dbReference type="ARBA" id="ARBA00007447"/>
    </source>
</evidence>
<protein>
    <submittedName>
        <fullName evidence="13">Lysosomal aspartic protease-like</fullName>
    </submittedName>
</protein>
<dbReference type="AlphaFoldDB" id="A0A6I8UIN6"/>
<evidence type="ECO:0000256" key="7">
    <source>
        <dbReference type="PIRSR" id="PIRSR601461-1"/>
    </source>
</evidence>
<evidence type="ECO:0000256" key="10">
    <source>
        <dbReference type="SAM" id="SignalP"/>
    </source>
</evidence>
<keyword evidence="2 9" id="KW-0645">Protease</keyword>
<evidence type="ECO:0000313" key="12">
    <source>
        <dbReference type="Proteomes" id="UP000001819"/>
    </source>
</evidence>